<gene>
    <name evidence="2" type="ORF">SMAX5B_019474</name>
</gene>
<sequence length="133" mass="14674">MALGESPGCTTTQRHADVIPGTHAARSSSAKPPQRYHQADSQTDSTLPKPPPPLRCTIPIVLSSPRVQPALETSRRTDPPAGVDIMQLVVLWQAMWFVLRDMNVTLDSRIGQSVQAQIISSMRNLIAYQRIFT</sequence>
<evidence type="ECO:0000313" key="3">
    <source>
        <dbReference type="Proteomes" id="UP000246464"/>
    </source>
</evidence>
<dbReference type="EMBL" id="CP026244">
    <property type="protein sequence ID" value="AWO97637.1"/>
    <property type="molecule type" value="Genomic_DNA"/>
</dbReference>
<proteinExistence type="predicted"/>
<keyword evidence="3" id="KW-1185">Reference proteome</keyword>
<reference evidence="2 3" key="1">
    <citation type="submission" date="2017-12" db="EMBL/GenBank/DDBJ databases">
        <title>Integrating genomic resources of turbot (Scophthalmus maximus) in depth evaluation of genetic and physical mapping variation across individuals.</title>
        <authorList>
            <person name="Martinez P."/>
        </authorList>
    </citation>
    <scope>NUCLEOTIDE SEQUENCE [LARGE SCALE GENOMIC DNA]</scope>
</reference>
<name>A0A2U9B193_SCOMX</name>
<accession>A0A2U9B193</accession>
<protein>
    <submittedName>
        <fullName evidence="2">Uncharacterized protein</fullName>
    </submittedName>
</protein>
<organism evidence="2 3">
    <name type="scientific">Scophthalmus maximus</name>
    <name type="common">Turbot</name>
    <name type="synonym">Psetta maxima</name>
    <dbReference type="NCBI Taxonomy" id="52904"/>
    <lineage>
        <taxon>Eukaryota</taxon>
        <taxon>Metazoa</taxon>
        <taxon>Chordata</taxon>
        <taxon>Craniata</taxon>
        <taxon>Vertebrata</taxon>
        <taxon>Euteleostomi</taxon>
        <taxon>Actinopterygii</taxon>
        <taxon>Neopterygii</taxon>
        <taxon>Teleostei</taxon>
        <taxon>Neoteleostei</taxon>
        <taxon>Acanthomorphata</taxon>
        <taxon>Carangaria</taxon>
        <taxon>Pleuronectiformes</taxon>
        <taxon>Pleuronectoidei</taxon>
        <taxon>Scophthalmidae</taxon>
        <taxon>Scophthalmus</taxon>
    </lineage>
</organism>
<dbReference type="Proteomes" id="UP000246464">
    <property type="component" value="Chromosome 2"/>
</dbReference>
<feature type="region of interest" description="Disordered" evidence="1">
    <location>
        <begin position="1"/>
        <end position="55"/>
    </location>
</feature>
<evidence type="ECO:0000256" key="1">
    <source>
        <dbReference type="SAM" id="MobiDB-lite"/>
    </source>
</evidence>
<dbReference type="AlphaFoldDB" id="A0A2U9B193"/>
<evidence type="ECO:0000313" key="2">
    <source>
        <dbReference type="EMBL" id="AWO97637.1"/>
    </source>
</evidence>